<feature type="compositionally biased region" description="Polar residues" evidence="1">
    <location>
        <begin position="264"/>
        <end position="273"/>
    </location>
</feature>
<dbReference type="EMBL" id="JARKIF010000012">
    <property type="protein sequence ID" value="KAJ7626177.1"/>
    <property type="molecule type" value="Genomic_DNA"/>
</dbReference>
<feature type="compositionally biased region" description="Pro residues" evidence="1">
    <location>
        <begin position="1"/>
        <end position="16"/>
    </location>
</feature>
<comment type="caution">
    <text evidence="2">The sequence shown here is derived from an EMBL/GenBank/DDBJ whole genome shotgun (WGS) entry which is preliminary data.</text>
</comment>
<feature type="region of interest" description="Disordered" evidence="1">
    <location>
        <begin position="161"/>
        <end position="197"/>
    </location>
</feature>
<reference evidence="2" key="1">
    <citation type="submission" date="2023-03" db="EMBL/GenBank/DDBJ databases">
        <title>Massive genome expansion in bonnet fungi (Mycena s.s.) driven by repeated elements and novel gene families across ecological guilds.</title>
        <authorList>
            <consortium name="Lawrence Berkeley National Laboratory"/>
            <person name="Harder C.B."/>
            <person name="Miyauchi S."/>
            <person name="Viragh M."/>
            <person name="Kuo A."/>
            <person name="Thoen E."/>
            <person name="Andreopoulos B."/>
            <person name="Lu D."/>
            <person name="Skrede I."/>
            <person name="Drula E."/>
            <person name="Henrissat B."/>
            <person name="Morin E."/>
            <person name="Kohler A."/>
            <person name="Barry K."/>
            <person name="LaButti K."/>
            <person name="Morin E."/>
            <person name="Salamov A."/>
            <person name="Lipzen A."/>
            <person name="Mereny Z."/>
            <person name="Hegedus B."/>
            <person name="Baldrian P."/>
            <person name="Stursova M."/>
            <person name="Weitz H."/>
            <person name="Taylor A."/>
            <person name="Grigoriev I.V."/>
            <person name="Nagy L.G."/>
            <person name="Martin F."/>
            <person name="Kauserud H."/>
        </authorList>
    </citation>
    <scope>NUCLEOTIDE SEQUENCE</scope>
    <source>
        <strain evidence="2">9284</strain>
    </source>
</reference>
<feature type="compositionally biased region" description="Pro residues" evidence="1">
    <location>
        <begin position="297"/>
        <end position="323"/>
    </location>
</feature>
<gene>
    <name evidence="2" type="ORF">FB45DRAFT_750453</name>
</gene>
<feature type="compositionally biased region" description="Low complexity" evidence="1">
    <location>
        <begin position="132"/>
        <end position="142"/>
    </location>
</feature>
<proteinExistence type="predicted"/>
<feature type="compositionally biased region" description="Pro residues" evidence="1">
    <location>
        <begin position="169"/>
        <end position="178"/>
    </location>
</feature>
<sequence length="376" mass="40347">MPITPAPTAPERPPATPQSDPMGITDDEPPAYTPGPDVYHGESTLEVGPARPFQTAVAAPRQQQQQYAPRNLHPRQRGFGGGGGSLWRQLRDEIIAPLTGPQYASSSSGWSSYPGQQRARQYVPPPMPPPRQQQQQQQPPVVSEFARDFYATADVPDTVLLSDASSARYPPPPGPPPNSEGGIPDDGRPTTMPMAGHPLLRDGNMLVYPPHHECNKCDNTGYKNADPTHPCTKCWERYARPYAGAVTYAPSSSPSSSASSSPSLPGTHSSVTFQRPLPQLYTPPSHARSRSADDRPLYPPPPPPAIPPQLPARPPPQGAAPPPRHPHLPPQGLVLPPGDPRLGGMLCYRCGGRGAINFLMFEGVPCGSCRGVGRVY</sequence>
<evidence type="ECO:0000256" key="1">
    <source>
        <dbReference type="SAM" id="MobiDB-lite"/>
    </source>
</evidence>
<feature type="region of interest" description="Disordered" evidence="1">
    <location>
        <begin position="98"/>
        <end position="149"/>
    </location>
</feature>
<dbReference type="AlphaFoldDB" id="A0AAD7BNR6"/>
<keyword evidence="3" id="KW-1185">Reference proteome</keyword>
<name>A0AAD7BNR6_9AGAR</name>
<accession>A0AAD7BNR6</accession>
<evidence type="ECO:0000313" key="2">
    <source>
        <dbReference type="EMBL" id="KAJ7626177.1"/>
    </source>
</evidence>
<dbReference type="PANTHER" id="PTHR28031">
    <property type="entry name" value="PROLINE-RICH PROTEIN HUA1"/>
    <property type="match status" value="1"/>
</dbReference>
<dbReference type="PANTHER" id="PTHR28031:SF1">
    <property type="entry name" value="PROLINE-RICH PROTEIN HUA1"/>
    <property type="match status" value="1"/>
</dbReference>
<feature type="compositionally biased region" description="Low complexity" evidence="1">
    <location>
        <begin position="249"/>
        <end position="263"/>
    </location>
</feature>
<organism evidence="2 3">
    <name type="scientific">Roridomyces roridus</name>
    <dbReference type="NCBI Taxonomy" id="1738132"/>
    <lineage>
        <taxon>Eukaryota</taxon>
        <taxon>Fungi</taxon>
        <taxon>Dikarya</taxon>
        <taxon>Basidiomycota</taxon>
        <taxon>Agaricomycotina</taxon>
        <taxon>Agaricomycetes</taxon>
        <taxon>Agaricomycetidae</taxon>
        <taxon>Agaricales</taxon>
        <taxon>Marasmiineae</taxon>
        <taxon>Mycenaceae</taxon>
        <taxon>Roridomyces</taxon>
    </lineage>
</organism>
<dbReference type="GO" id="GO:0005737">
    <property type="term" value="C:cytoplasm"/>
    <property type="evidence" value="ECO:0007669"/>
    <property type="project" value="TreeGrafter"/>
</dbReference>
<dbReference type="InterPro" id="IPR038910">
    <property type="entry name" value="Hua1-like"/>
</dbReference>
<feature type="region of interest" description="Disordered" evidence="1">
    <location>
        <begin position="247"/>
        <end position="336"/>
    </location>
</feature>
<evidence type="ECO:0000313" key="3">
    <source>
        <dbReference type="Proteomes" id="UP001221142"/>
    </source>
</evidence>
<feature type="region of interest" description="Disordered" evidence="1">
    <location>
        <begin position="1"/>
        <end position="86"/>
    </location>
</feature>
<protein>
    <submittedName>
        <fullName evidence="2">Uncharacterized protein</fullName>
    </submittedName>
</protein>
<dbReference type="Proteomes" id="UP001221142">
    <property type="component" value="Unassembled WGS sequence"/>
</dbReference>